<feature type="compositionally biased region" description="Polar residues" evidence="1">
    <location>
        <begin position="1"/>
        <end position="15"/>
    </location>
</feature>
<dbReference type="AlphaFoldDB" id="A0A9P0F3T0"/>
<sequence>MMDRLCSSQQATTVGNHYRKRESTTSDTTTMTLVGSVAASGPTPAPNGTRFSNGSMGRPSCPFLDVTSHENVV</sequence>
<organism evidence="2 3">
    <name type="scientific">Bemisia tabaci</name>
    <name type="common">Sweetpotato whitefly</name>
    <name type="synonym">Aleurodes tabaci</name>
    <dbReference type="NCBI Taxonomy" id="7038"/>
    <lineage>
        <taxon>Eukaryota</taxon>
        <taxon>Metazoa</taxon>
        <taxon>Ecdysozoa</taxon>
        <taxon>Arthropoda</taxon>
        <taxon>Hexapoda</taxon>
        <taxon>Insecta</taxon>
        <taxon>Pterygota</taxon>
        <taxon>Neoptera</taxon>
        <taxon>Paraneoptera</taxon>
        <taxon>Hemiptera</taxon>
        <taxon>Sternorrhyncha</taxon>
        <taxon>Aleyrodoidea</taxon>
        <taxon>Aleyrodidae</taxon>
        <taxon>Aleyrodinae</taxon>
        <taxon>Bemisia</taxon>
    </lineage>
</organism>
<gene>
    <name evidence="2" type="ORF">BEMITA_LOCUS9503</name>
</gene>
<proteinExistence type="predicted"/>
<reference evidence="2" key="1">
    <citation type="submission" date="2021-12" db="EMBL/GenBank/DDBJ databases">
        <authorList>
            <person name="King R."/>
        </authorList>
    </citation>
    <scope>NUCLEOTIDE SEQUENCE</scope>
</reference>
<dbReference type="EMBL" id="OU963866">
    <property type="protein sequence ID" value="CAH0390812.1"/>
    <property type="molecule type" value="Genomic_DNA"/>
</dbReference>
<evidence type="ECO:0000313" key="2">
    <source>
        <dbReference type="EMBL" id="CAH0390812.1"/>
    </source>
</evidence>
<keyword evidence="3" id="KW-1185">Reference proteome</keyword>
<feature type="region of interest" description="Disordered" evidence="1">
    <location>
        <begin position="1"/>
        <end position="59"/>
    </location>
</feature>
<evidence type="ECO:0000313" key="3">
    <source>
        <dbReference type="Proteomes" id="UP001152759"/>
    </source>
</evidence>
<name>A0A9P0F3T0_BEMTA</name>
<dbReference type="Proteomes" id="UP001152759">
    <property type="component" value="Chromosome 5"/>
</dbReference>
<accession>A0A9P0F3T0</accession>
<protein>
    <submittedName>
        <fullName evidence="2">Uncharacterized protein</fullName>
    </submittedName>
</protein>
<evidence type="ECO:0000256" key="1">
    <source>
        <dbReference type="SAM" id="MobiDB-lite"/>
    </source>
</evidence>